<accession>A0A6J7X6F9</accession>
<evidence type="ECO:0000259" key="1">
    <source>
        <dbReference type="Pfam" id="PF09636"/>
    </source>
</evidence>
<dbReference type="EMBL" id="LR798312">
    <property type="protein sequence ID" value="CAB5222853.1"/>
    <property type="molecule type" value="Genomic_DNA"/>
</dbReference>
<feature type="domain" description="Bacteriophage SP-beta YorD" evidence="1">
    <location>
        <begin position="4"/>
        <end position="52"/>
    </location>
</feature>
<evidence type="ECO:0000313" key="2">
    <source>
        <dbReference type="EMBL" id="CAB5222853.1"/>
    </source>
</evidence>
<name>A0A6J7X6F9_9CAUD</name>
<dbReference type="Gene3D" id="3.30.56.60">
    <property type="entry name" value="XkdW-like"/>
    <property type="match status" value="1"/>
</dbReference>
<gene>
    <name evidence="2" type="ORF">UFOVP371_37</name>
</gene>
<dbReference type="Pfam" id="PF09636">
    <property type="entry name" value="XkdW"/>
    <property type="match status" value="1"/>
</dbReference>
<proteinExistence type="predicted"/>
<dbReference type="InterPro" id="IPR035950">
    <property type="entry name" value="XkdW-like_sf"/>
</dbReference>
<organism evidence="2">
    <name type="scientific">uncultured Caudovirales phage</name>
    <dbReference type="NCBI Taxonomy" id="2100421"/>
    <lineage>
        <taxon>Viruses</taxon>
        <taxon>Duplodnaviria</taxon>
        <taxon>Heunggongvirae</taxon>
        <taxon>Uroviricota</taxon>
        <taxon>Caudoviricetes</taxon>
        <taxon>Peduoviridae</taxon>
        <taxon>Maltschvirus</taxon>
        <taxon>Maltschvirus maltsch</taxon>
    </lineage>
</organism>
<sequence length="53" mass="6098">MTLYERIMAIYPALTQQDFATTIRLQNDSDGKGDYIAAWEHPLLARPTEEQLT</sequence>
<dbReference type="InterPro" id="IPR019094">
    <property type="entry name" value="Phage_SP-beta_YorD"/>
</dbReference>
<protein>
    <submittedName>
        <fullName evidence="2">Bacteriophage SP-beta, YorD</fullName>
    </submittedName>
</protein>
<reference evidence="2" key="1">
    <citation type="submission" date="2020-05" db="EMBL/GenBank/DDBJ databases">
        <authorList>
            <person name="Chiriac C."/>
            <person name="Salcher M."/>
            <person name="Ghai R."/>
            <person name="Kavagutti S V."/>
        </authorList>
    </citation>
    <scope>NUCLEOTIDE SEQUENCE</scope>
</reference>